<evidence type="ECO:0000256" key="3">
    <source>
        <dbReference type="ARBA" id="ARBA00022771"/>
    </source>
</evidence>
<proteinExistence type="inferred from homology"/>
<name>A0A9Q0CPU9_9POAL</name>
<comment type="subcellular location">
    <subcellularLocation>
        <location evidence="6">Nucleus</location>
    </subcellularLocation>
</comment>
<dbReference type="InterPro" id="IPR006564">
    <property type="entry name" value="Znf_PMZ"/>
</dbReference>
<dbReference type="EMBL" id="JAMQYH010000002">
    <property type="protein sequence ID" value="KAJ1697915.1"/>
    <property type="molecule type" value="Genomic_DNA"/>
</dbReference>
<sequence length="838" mass="96348">MATSNQRTNITPPEACRPSLQNDVHNKKIALETTQKDSHASVLTKDVLEPRIGMEFDDDEKAYQFYNGYARQVGFSVRKQNMSRAKNGIIRARRFVCSREGYYKLDPSDKTSTCSRSDVRTGCHAHIGIKRLKNGRYCIHRFVPEHNHPLVSSRKVHLLRSQREYPNARKPSSEDVFSAGTSSSCTSHFQGLRQFEMQQGDAVGMVHYLQKRAAKELGFSFSMQLDAKDQITNLFWCDARSRIDYHYFGDVVCFDNTYKVNGYDRPFVSFLGTNHHKQLVIFGSGFLYNDSVESFNWLFQTFKDSMSGNAPDLILTDEDENIVKGVGEIWPDTVHRFCPWHLYQRTVKNLCNVFQAYPGFDIELRRCFFECETENEFLVTWQKLVSNYGLVDDTWLKGLYENRRNWCLVYRHDLFHADLHNTLKNERMHALIKSGLHHERDIFSFFKRYERILKDKRYSEIEADYGAAHLANPMPLSRLLKQAALVYTRPVYEMVAKEFELYVDCVIDNCGADGSGYVYEVTNVEKKITGYVRYEPCTDALSCSCKKYEFVGVLCSHVLKVLDYKNTKEIPEKYVLRRWRKDAKSRVNMELYDDSDEIDPTTAIENRYASLGRVFEQVMVKGSACQEAYTSAMEEADKILEKLQDATVNRVRNEYGSSLSEGEKTIVERVRVCKKRRKKHNGADEGITTIKKNRKEKLGGTEAKSAKGKEGNADDHTARLEPHLEDSASNFNPWSSVGYLSLQFPTLNQEAFVPGSTQQSFCITTGQSNQNGSSTFIMNSNQQVTGTFPSELSDRQVTWKECTSFLLLLLYLFLFLVNPFYVAHESLLVCTILLPDCV</sequence>
<feature type="region of interest" description="Disordered" evidence="7">
    <location>
        <begin position="677"/>
        <end position="715"/>
    </location>
</feature>
<keyword evidence="2 6" id="KW-0479">Metal-binding</keyword>
<reference evidence="9" key="1">
    <citation type="journal article" date="2022" name="Cell">
        <title>Repeat-based holocentromeres influence genome architecture and karyotype evolution.</title>
        <authorList>
            <person name="Hofstatter P.G."/>
            <person name="Thangavel G."/>
            <person name="Lux T."/>
            <person name="Neumann P."/>
            <person name="Vondrak T."/>
            <person name="Novak P."/>
            <person name="Zhang M."/>
            <person name="Costa L."/>
            <person name="Castellani M."/>
            <person name="Scott A."/>
            <person name="Toegelov H."/>
            <person name="Fuchs J."/>
            <person name="Mata-Sucre Y."/>
            <person name="Dias Y."/>
            <person name="Vanzela A.L.L."/>
            <person name="Huettel B."/>
            <person name="Almeida C.C.S."/>
            <person name="Simkova H."/>
            <person name="Souza G."/>
            <person name="Pedrosa-Harand A."/>
            <person name="Macas J."/>
            <person name="Mayer K.F.X."/>
            <person name="Houben A."/>
            <person name="Marques A."/>
        </authorList>
    </citation>
    <scope>NUCLEOTIDE SEQUENCE</scope>
    <source>
        <strain evidence="9">RhyBre1mFocal</strain>
    </source>
</reference>
<comment type="caution">
    <text evidence="9">The sequence shown here is derived from an EMBL/GenBank/DDBJ whole genome shotgun (WGS) entry which is preliminary data.</text>
</comment>
<evidence type="ECO:0000256" key="2">
    <source>
        <dbReference type="ARBA" id="ARBA00022723"/>
    </source>
</evidence>
<dbReference type="GO" id="GO:0005634">
    <property type="term" value="C:nucleus"/>
    <property type="evidence" value="ECO:0007669"/>
    <property type="project" value="UniProtKB-SubCell"/>
</dbReference>
<dbReference type="Pfam" id="PF04434">
    <property type="entry name" value="SWIM"/>
    <property type="match status" value="1"/>
</dbReference>
<evidence type="ECO:0000256" key="6">
    <source>
        <dbReference type="RuleBase" id="RU367018"/>
    </source>
</evidence>
<dbReference type="PANTHER" id="PTHR31669">
    <property type="entry name" value="PROTEIN FAR1-RELATED SEQUENCE 10-RELATED"/>
    <property type="match status" value="1"/>
</dbReference>
<keyword evidence="6" id="KW-0539">Nucleus</keyword>
<dbReference type="SMART" id="SM00575">
    <property type="entry name" value="ZnF_PMZ"/>
    <property type="match status" value="1"/>
</dbReference>
<dbReference type="PANTHER" id="PTHR31669:SF162">
    <property type="entry name" value="PROTEIN FAR1-RELATED SEQUENCE"/>
    <property type="match status" value="1"/>
</dbReference>
<evidence type="ECO:0000313" key="9">
    <source>
        <dbReference type="EMBL" id="KAJ1697915.1"/>
    </source>
</evidence>
<feature type="compositionally biased region" description="Basic and acidic residues" evidence="7">
    <location>
        <begin position="696"/>
        <end position="715"/>
    </location>
</feature>
<dbReference type="InterPro" id="IPR018289">
    <property type="entry name" value="MULE_transposase_dom"/>
</dbReference>
<protein>
    <recommendedName>
        <fullName evidence="6">Protein FAR1-RELATED SEQUENCE</fullName>
    </recommendedName>
</protein>
<dbReference type="OrthoDB" id="595890at2759"/>
<dbReference type="InterPro" id="IPR031052">
    <property type="entry name" value="FHY3/FAR1"/>
</dbReference>
<organism evidence="9 10">
    <name type="scientific">Rhynchospora breviuscula</name>
    <dbReference type="NCBI Taxonomy" id="2022672"/>
    <lineage>
        <taxon>Eukaryota</taxon>
        <taxon>Viridiplantae</taxon>
        <taxon>Streptophyta</taxon>
        <taxon>Embryophyta</taxon>
        <taxon>Tracheophyta</taxon>
        <taxon>Spermatophyta</taxon>
        <taxon>Magnoliopsida</taxon>
        <taxon>Liliopsida</taxon>
        <taxon>Poales</taxon>
        <taxon>Cyperaceae</taxon>
        <taxon>Cyperoideae</taxon>
        <taxon>Rhynchosporeae</taxon>
        <taxon>Rhynchospora</taxon>
    </lineage>
</organism>
<dbReference type="AlphaFoldDB" id="A0A9Q0CPU9"/>
<feature type="domain" description="SWIM-type" evidence="8">
    <location>
        <begin position="528"/>
        <end position="566"/>
    </location>
</feature>
<evidence type="ECO:0000313" key="10">
    <source>
        <dbReference type="Proteomes" id="UP001151287"/>
    </source>
</evidence>
<evidence type="ECO:0000256" key="7">
    <source>
        <dbReference type="SAM" id="MobiDB-lite"/>
    </source>
</evidence>
<keyword evidence="10" id="KW-1185">Reference proteome</keyword>
<dbReference type="InterPro" id="IPR004330">
    <property type="entry name" value="FAR1_DNA_bnd_dom"/>
</dbReference>
<gene>
    <name evidence="9" type="ORF">LUZ63_006427</name>
</gene>
<comment type="function">
    <text evidence="6">Putative transcription activator involved in regulating light control of development.</text>
</comment>
<dbReference type="PROSITE" id="PS50966">
    <property type="entry name" value="ZF_SWIM"/>
    <property type="match status" value="1"/>
</dbReference>
<evidence type="ECO:0000259" key="8">
    <source>
        <dbReference type="PROSITE" id="PS50966"/>
    </source>
</evidence>
<dbReference type="Pfam" id="PF03101">
    <property type="entry name" value="FAR1"/>
    <property type="match status" value="1"/>
</dbReference>
<dbReference type="Pfam" id="PF10551">
    <property type="entry name" value="MULE"/>
    <property type="match status" value="1"/>
</dbReference>
<comment type="similarity">
    <text evidence="1 6">Belongs to the FHY3/FAR1 family.</text>
</comment>
<keyword evidence="4 6" id="KW-0862">Zinc</keyword>
<accession>A0A9Q0CPU9</accession>
<evidence type="ECO:0000256" key="5">
    <source>
        <dbReference type="PROSITE-ProRule" id="PRU00325"/>
    </source>
</evidence>
<keyword evidence="3 5" id="KW-0863">Zinc-finger</keyword>
<dbReference type="Proteomes" id="UP001151287">
    <property type="component" value="Unassembled WGS sequence"/>
</dbReference>
<evidence type="ECO:0000256" key="1">
    <source>
        <dbReference type="ARBA" id="ARBA00005889"/>
    </source>
</evidence>
<dbReference type="InterPro" id="IPR007527">
    <property type="entry name" value="Znf_SWIM"/>
</dbReference>
<evidence type="ECO:0000256" key="4">
    <source>
        <dbReference type="ARBA" id="ARBA00022833"/>
    </source>
</evidence>
<dbReference type="GO" id="GO:0008270">
    <property type="term" value="F:zinc ion binding"/>
    <property type="evidence" value="ECO:0007669"/>
    <property type="project" value="UniProtKB-UniRule"/>
</dbReference>
<dbReference type="GO" id="GO:0006355">
    <property type="term" value="P:regulation of DNA-templated transcription"/>
    <property type="evidence" value="ECO:0007669"/>
    <property type="project" value="UniProtKB-UniRule"/>
</dbReference>